<name>A0AAW5Q7S7_9ACTN</name>
<evidence type="ECO:0000313" key="1">
    <source>
        <dbReference type="EMBL" id="MCT2118415.1"/>
    </source>
</evidence>
<comment type="caution">
    <text evidence="1">The sequence shown here is derived from an EMBL/GenBank/DDBJ whole genome shotgun (WGS) entry which is preliminary data.</text>
</comment>
<proteinExistence type="predicted"/>
<reference evidence="1" key="1">
    <citation type="submission" date="2022-04" db="EMBL/GenBank/DDBJ databases">
        <title>Human microbiome associated bacterial genomes.</title>
        <authorList>
            <person name="Sandstrom S."/>
            <person name="Salamzade R."/>
            <person name="Kalan L.R."/>
        </authorList>
    </citation>
    <scope>NUCLEOTIDE SEQUENCE</scope>
    <source>
        <strain evidence="1">P3-SID1762</strain>
    </source>
</reference>
<dbReference type="EMBL" id="JALXTC010000057">
    <property type="protein sequence ID" value="MCT2118415.1"/>
    <property type="molecule type" value="Genomic_DNA"/>
</dbReference>
<dbReference type="AlphaFoldDB" id="A0AAW5Q7S7"/>
<accession>A0AAW5Q7S7</accession>
<dbReference type="Proteomes" id="UP001206890">
    <property type="component" value="Unassembled WGS sequence"/>
</dbReference>
<gene>
    <name evidence="1" type="ORF">M3D93_11755</name>
</gene>
<feature type="non-terminal residue" evidence="1">
    <location>
        <position position="1"/>
    </location>
</feature>
<evidence type="ECO:0000313" key="2">
    <source>
        <dbReference type="Proteomes" id="UP001206890"/>
    </source>
</evidence>
<sequence length="145" mass="15192">AVRGADDPGEAVARLVDLDAAVEVLRGKIEFEPGEEGRESEILRYLLRTATVDVVRGLFRGIDMAPLVEAFDGSVTLTTGASVTAAEFLAALPELSVPGLYDEIADRVGATNAGQRAGAIELALEGLYLSRRLSKETGDGAAVYG</sequence>
<organism evidence="1 2">
    <name type="scientific">Dietzia cinnamea</name>
    <dbReference type="NCBI Taxonomy" id="321318"/>
    <lineage>
        <taxon>Bacteria</taxon>
        <taxon>Bacillati</taxon>
        <taxon>Actinomycetota</taxon>
        <taxon>Actinomycetes</taxon>
        <taxon>Mycobacteriales</taxon>
        <taxon>Dietziaceae</taxon>
        <taxon>Dietzia</taxon>
    </lineage>
</organism>
<protein>
    <submittedName>
        <fullName evidence="1">Magnesium chelatase</fullName>
    </submittedName>
</protein>